<evidence type="ECO:0000313" key="7">
    <source>
        <dbReference type="EMBL" id="TMQ58325.1"/>
    </source>
</evidence>
<feature type="transmembrane region" description="Helical" evidence="6">
    <location>
        <begin position="150"/>
        <end position="168"/>
    </location>
</feature>
<keyword evidence="4 6" id="KW-1133">Transmembrane helix</keyword>
<evidence type="ECO:0000256" key="2">
    <source>
        <dbReference type="ARBA" id="ARBA00022475"/>
    </source>
</evidence>
<dbReference type="InterPro" id="IPR019108">
    <property type="entry name" value="Caa3_assmbl_CtaG-rel"/>
</dbReference>
<dbReference type="EMBL" id="VBOS01000082">
    <property type="protein sequence ID" value="TMQ58325.1"/>
    <property type="molecule type" value="Genomic_DNA"/>
</dbReference>
<evidence type="ECO:0000256" key="6">
    <source>
        <dbReference type="SAM" id="Phobius"/>
    </source>
</evidence>
<evidence type="ECO:0000256" key="3">
    <source>
        <dbReference type="ARBA" id="ARBA00022692"/>
    </source>
</evidence>
<evidence type="ECO:0000256" key="5">
    <source>
        <dbReference type="ARBA" id="ARBA00023136"/>
    </source>
</evidence>
<comment type="caution">
    <text evidence="7">The sequence shown here is derived from an EMBL/GenBank/DDBJ whole genome shotgun (WGS) entry which is preliminary data.</text>
</comment>
<feature type="transmembrane region" description="Helical" evidence="6">
    <location>
        <begin position="373"/>
        <end position="392"/>
    </location>
</feature>
<comment type="subcellular location">
    <subcellularLocation>
        <location evidence="1">Cell membrane</location>
        <topology evidence="1">Multi-pass membrane protein</topology>
    </subcellularLocation>
</comment>
<reference evidence="7 8" key="1">
    <citation type="journal article" date="2019" name="Nat. Microbiol.">
        <title>Mediterranean grassland soil C-N compound turnover is dependent on rainfall and depth, and is mediated by genomically divergent microorganisms.</title>
        <authorList>
            <person name="Diamond S."/>
            <person name="Andeer P.F."/>
            <person name="Li Z."/>
            <person name="Crits-Christoph A."/>
            <person name="Burstein D."/>
            <person name="Anantharaman K."/>
            <person name="Lane K.R."/>
            <person name="Thomas B.C."/>
            <person name="Pan C."/>
            <person name="Northen T.R."/>
            <person name="Banfield J.F."/>
        </authorList>
    </citation>
    <scope>NUCLEOTIDE SEQUENCE [LARGE SCALE GENOMIC DNA]</scope>
    <source>
        <strain evidence="7">WS_2</strain>
    </source>
</reference>
<dbReference type="AlphaFoldDB" id="A0A538T3X8"/>
<feature type="transmembrane region" description="Helical" evidence="6">
    <location>
        <begin position="327"/>
        <end position="353"/>
    </location>
</feature>
<feature type="transmembrane region" description="Helical" evidence="6">
    <location>
        <begin position="292"/>
        <end position="315"/>
    </location>
</feature>
<dbReference type="GO" id="GO:0005886">
    <property type="term" value="C:plasma membrane"/>
    <property type="evidence" value="ECO:0007669"/>
    <property type="project" value="UniProtKB-SubCell"/>
</dbReference>
<feature type="transmembrane region" description="Helical" evidence="6">
    <location>
        <begin position="254"/>
        <end position="277"/>
    </location>
</feature>
<dbReference type="Proteomes" id="UP000317716">
    <property type="component" value="Unassembled WGS sequence"/>
</dbReference>
<evidence type="ECO:0000256" key="1">
    <source>
        <dbReference type="ARBA" id="ARBA00004651"/>
    </source>
</evidence>
<keyword evidence="5 6" id="KW-0472">Membrane</keyword>
<sequence length="415" mass="46378">MSASRRPRAICLERARHGAPFRSRGSSTVLKRLLLLAAAFGACSAWRAPAARAGPGDAASDSVYLVGEFVDPVCIYQHGMQGTLRRRLYTVIGQTHWQDPRQGFLQALGDTFAIRARVWRRMGSAALAVTAVYPYRDQPRPSYRAWPWHWEWSVLVGCGLWALLYTLAVTRWRARLLGGGEPFDPWRAASFYASLVFVLIALDGPLHDLSDLYLFSTHMVQHLVLAQVFPLLFVLGVPAWLWRAVLRPHAAASVWGALTAVPIGFALYTTVFSLWHLPVFYDLMMRDHNIHIVMHLLVMATALLMWWPIAAGAAVSRPLTPGAKMLYLFLLGTPMMAVAAMVTFASGPLYAWYALAPRFMGMSALEDQRLGGLLMWVPGGMFYWGVMTVVYFRWAHAERGESGTLVIGRMPERSV</sequence>
<proteinExistence type="predicted"/>
<feature type="transmembrane region" description="Helical" evidence="6">
    <location>
        <begin position="219"/>
        <end position="242"/>
    </location>
</feature>
<organism evidence="7 8">
    <name type="scientific">Eiseniibacteriota bacterium</name>
    <dbReference type="NCBI Taxonomy" id="2212470"/>
    <lineage>
        <taxon>Bacteria</taxon>
        <taxon>Candidatus Eiseniibacteriota</taxon>
    </lineage>
</organism>
<evidence type="ECO:0000256" key="4">
    <source>
        <dbReference type="ARBA" id="ARBA00022989"/>
    </source>
</evidence>
<name>A0A538T3X8_UNCEI</name>
<protein>
    <submittedName>
        <fullName evidence="7">Cytochrome c oxidase assembly protein</fullName>
    </submittedName>
</protein>
<accession>A0A538T3X8</accession>
<gene>
    <name evidence="7" type="ORF">E6K72_02725</name>
</gene>
<dbReference type="Pfam" id="PF09678">
    <property type="entry name" value="Caa3_CtaG"/>
    <property type="match status" value="1"/>
</dbReference>
<feature type="transmembrane region" description="Helical" evidence="6">
    <location>
        <begin position="189"/>
        <end position="207"/>
    </location>
</feature>
<evidence type="ECO:0000313" key="8">
    <source>
        <dbReference type="Proteomes" id="UP000317716"/>
    </source>
</evidence>
<keyword evidence="3 6" id="KW-0812">Transmembrane</keyword>
<keyword evidence="2" id="KW-1003">Cell membrane</keyword>